<reference evidence="8" key="2">
    <citation type="journal article" date="2023" name="IMA Fungus">
        <title>Comparative genomic study of the Penicillium genus elucidates a diverse pangenome and 15 lateral gene transfer events.</title>
        <authorList>
            <person name="Petersen C."/>
            <person name="Sorensen T."/>
            <person name="Nielsen M.R."/>
            <person name="Sondergaard T.E."/>
            <person name="Sorensen J.L."/>
            <person name="Fitzpatrick D.A."/>
            <person name="Frisvad J.C."/>
            <person name="Nielsen K.L."/>
        </authorList>
    </citation>
    <scope>NUCLEOTIDE SEQUENCE</scope>
    <source>
        <strain evidence="8">IBT 26290</strain>
    </source>
</reference>
<dbReference type="GO" id="GO:0005886">
    <property type="term" value="C:plasma membrane"/>
    <property type="evidence" value="ECO:0007669"/>
    <property type="project" value="TreeGrafter"/>
</dbReference>
<reference evidence="8" key="1">
    <citation type="submission" date="2022-11" db="EMBL/GenBank/DDBJ databases">
        <authorList>
            <person name="Petersen C."/>
        </authorList>
    </citation>
    <scope>NUCLEOTIDE SEQUENCE</scope>
    <source>
        <strain evidence="8">IBT 26290</strain>
    </source>
</reference>
<comment type="subcellular location">
    <subcellularLocation>
        <location evidence="1">Membrane</location>
        <topology evidence="1">Multi-pass membrane protein</topology>
    </subcellularLocation>
</comment>
<evidence type="ECO:0000256" key="1">
    <source>
        <dbReference type="ARBA" id="ARBA00004141"/>
    </source>
</evidence>
<evidence type="ECO:0000256" key="2">
    <source>
        <dbReference type="ARBA" id="ARBA00022448"/>
    </source>
</evidence>
<dbReference type="GO" id="GO:1990573">
    <property type="term" value="P:potassium ion import across plasma membrane"/>
    <property type="evidence" value="ECO:0007669"/>
    <property type="project" value="TreeGrafter"/>
</dbReference>
<evidence type="ECO:0000256" key="7">
    <source>
        <dbReference type="SAM" id="Phobius"/>
    </source>
</evidence>
<evidence type="ECO:0000256" key="6">
    <source>
        <dbReference type="ARBA" id="ARBA00023136"/>
    </source>
</evidence>
<dbReference type="RefSeq" id="XP_056543910.1">
    <property type="nucleotide sequence ID" value="XM_056688355.1"/>
</dbReference>
<keyword evidence="3 7" id="KW-0812">Transmembrane</keyword>
<organism evidence="8 9">
    <name type="scientific">Penicillium canariense</name>
    <dbReference type="NCBI Taxonomy" id="189055"/>
    <lineage>
        <taxon>Eukaryota</taxon>
        <taxon>Fungi</taxon>
        <taxon>Dikarya</taxon>
        <taxon>Ascomycota</taxon>
        <taxon>Pezizomycotina</taxon>
        <taxon>Eurotiomycetes</taxon>
        <taxon>Eurotiomycetidae</taxon>
        <taxon>Eurotiales</taxon>
        <taxon>Aspergillaceae</taxon>
        <taxon>Penicillium</taxon>
    </lineage>
</organism>
<name>A0A9W9I6B0_9EURO</name>
<dbReference type="OrthoDB" id="9999863at2759"/>
<dbReference type="GO" id="GO:0030007">
    <property type="term" value="P:intracellular potassium ion homeostasis"/>
    <property type="evidence" value="ECO:0007669"/>
    <property type="project" value="TreeGrafter"/>
</dbReference>
<dbReference type="Pfam" id="PF02386">
    <property type="entry name" value="TrkH"/>
    <property type="match status" value="1"/>
</dbReference>
<keyword evidence="6 7" id="KW-0472">Membrane</keyword>
<accession>A0A9W9I6B0</accession>
<sequence>MGRAMMALLPPFNFLTLHYVYFIVTCLVSSIIFYLTSTPWQSVAYVDAIFLCVSAMTGAGLNTVCFLLASLFSDLGAKVNLVQQVDLSTLNSFQQVILFILLILGSPILISSTVLIVRKRAFEDKLKHVSEEREASRRASALGLQSATPDALNELDNRGQLKATVSIQEGQAETSACRHVQTQWVDDEQITLSDVQGRHHHHHRVFPMAGVGARPDLNNHPRDVAPLPLDTSESSRSASAFKGIIRGTQKYFSSKGFISRNSQFYGLTSAEREELGGVEYKAVSFLSVIVSLYFVTFLVIGIVGMGGWLEANHPEVSRVNGLSPFWTGAFFAVSAFVNSGMSLLDKNMTALQLKYVL</sequence>
<dbReference type="EMBL" id="JAPQKN010000003">
    <property type="protein sequence ID" value="KAJ5167449.1"/>
    <property type="molecule type" value="Genomic_DNA"/>
</dbReference>
<dbReference type="GO" id="GO:0140107">
    <property type="term" value="F:high-affinity potassium ion transmembrane transporter activity"/>
    <property type="evidence" value="ECO:0007669"/>
    <property type="project" value="TreeGrafter"/>
</dbReference>
<dbReference type="GeneID" id="81427531"/>
<proteinExistence type="predicted"/>
<evidence type="ECO:0000313" key="8">
    <source>
        <dbReference type="EMBL" id="KAJ5167449.1"/>
    </source>
</evidence>
<evidence type="ECO:0000256" key="5">
    <source>
        <dbReference type="ARBA" id="ARBA00023065"/>
    </source>
</evidence>
<dbReference type="PANTHER" id="PTHR31064">
    <property type="entry name" value="POTASSIUM TRANSPORT PROTEIN DDB_G0292412-RELATED"/>
    <property type="match status" value="1"/>
</dbReference>
<dbReference type="PANTHER" id="PTHR31064:SF37">
    <property type="entry name" value="TRANSPORTER, PUTATIVE (EUROFUNG)-RELATED"/>
    <property type="match status" value="1"/>
</dbReference>
<keyword evidence="4 7" id="KW-1133">Transmembrane helix</keyword>
<feature type="transmembrane region" description="Helical" evidence="7">
    <location>
        <begin position="282"/>
        <end position="305"/>
    </location>
</feature>
<keyword evidence="2" id="KW-0813">Transport</keyword>
<evidence type="ECO:0000256" key="3">
    <source>
        <dbReference type="ARBA" id="ARBA00022692"/>
    </source>
</evidence>
<dbReference type="InterPro" id="IPR003445">
    <property type="entry name" value="Cat_transpt"/>
</dbReference>
<evidence type="ECO:0000256" key="4">
    <source>
        <dbReference type="ARBA" id="ARBA00022989"/>
    </source>
</evidence>
<feature type="transmembrane region" description="Helical" evidence="7">
    <location>
        <begin position="12"/>
        <end position="36"/>
    </location>
</feature>
<keyword evidence="5" id="KW-0406">Ion transport</keyword>
<dbReference type="AlphaFoldDB" id="A0A9W9I6B0"/>
<evidence type="ECO:0000313" key="9">
    <source>
        <dbReference type="Proteomes" id="UP001149163"/>
    </source>
</evidence>
<feature type="transmembrane region" description="Helical" evidence="7">
    <location>
        <begin position="325"/>
        <end position="344"/>
    </location>
</feature>
<dbReference type="InterPro" id="IPR051143">
    <property type="entry name" value="TrkH_K-transport"/>
</dbReference>
<feature type="transmembrane region" description="Helical" evidence="7">
    <location>
        <begin position="92"/>
        <end position="117"/>
    </location>
</feature>
<gene>
    <name evidence="8" type="ORF">N7482_006230</name>
</gene>
<feature type="transmembrane region" description="Helical" evidence="7">
    <location>
        <begin position="48"/>
        <end position="72"/>
    </location>
</feature>
<comment type="caution">
    <text evidence="8">The sequence shown here is derived from an EMBL/GenBank/DDBJ whole genome shotgun (WGS) entry which is preliminary data.</text>
</comment>
<keyword evidence="9" id="KW-1185">Reference proteome</keyword>
<protein>
    <submittedName>
        <fullName evidence="8">Uncharacterized protein</fullName>
    </submittedName>
</protein>
<dbReference type="Proteomes" id="UP001149163">
    <property type="component" value="Unassembled WGS sequence"/>
</dbReference>